<gene>
    <name evidence="6" type="ORF">OZ401_004637</name>
</gene>
<comment type="similarity">
    <text evidence="1">Belongs to the transposase 7 family.</text>
</comment>
<dbReference type="Pfam" id="PF01526">
    <property type="entry name" value="DDE_Tnp_Tn3"/>
    <property type="match status" value="1"/>
</dbReference>
<keyword evidence="4" id="KW-0233">DNA recombination</keyword>
<keyword evidence="3" id="KW-0238">DNA-binding</keyword>
<evidence type="ECO:0000259" key="5">
    <source>
        <dbReference type="Pfam" id="PF01526"/>
    </source>
</evidence>
<geneLocation type="plasmid" evidence="6 7">
    <name>unnamed1</name>
</geneLocation>
<evidence type="ECO:0000256" key="4">
    <source>
        <dbReference type="ARBA" id="ARBA00023172"/>
    </source>
</evidence>
<organism evidence="6 7">
    <name type="scientific">Candidatus Chlorohelix allophototropha</name>
    <dbReference type="NCBI Taxonomy" id="3003348"/>
    <lineage>
        <taxon>Bacteria</taxon>
        <taxon>Bacillati</taxon>
        <taxon>Chloroflexota</taxon>
        <taxon>Chloroflexia</taxon>
        <taxon>Candidatus Chloroheliales</taxon>
        <taxon>Candidatus Chloroheliaceae</taxon>
        <taxon>Candidatus Chlorohelix</taxon>
    </lineage>
</organism>
<dbReference type="NCBIfam" id="NF033527">
    <property type="entry name" value="transpos_Tn3"/>
    <property type="match status" value="1"/>
</dbReference>
<accession>A0ABY9BAM2</accession>
<name>A0ABY9BAM2_9CHLR</name>
<dbReference type="Proteomes" id="UP001431572">
    <property type="component" value="Plasmid unnamed1"/>
</dbReference>
<feature type="domain" description="Tn3 transposase DDE" evidence="5">
    <location>
        <begin position="262"/>
        <end position="648"/>
    </location>
</feature>
<dbReference type="InterPro" id="IPR002513">
    <property type="entry name" value="Tn3_Tnp_DDE_dom"/>
</dbReference>
<evidence type="ECO:0000313" key="6">
    <source>
        <dbReference type="EMBL" id="WJW70253.1"/>
    </source>
</evidence>
<evidence type="ECO:0000313" key="7">
    <source>
        <dbReference type="Proteomes" id="UP001431572"/>
    </source>
</evidence>
<keyword evidence="7" id="KW-1185">Reference proteome</keyword>
<evidence type="ECO:0000256" key="2">
    <source>
        <dbReference type="ARBA" id="ARBA00022578"/>
    </source>
</evidence>
<dbReference type="InterPro" id="IPR047653">
    <property type="entry name" value="Tn3-like_transpos"/>
</dbReference>
<evidence type="ECO:0000256" key="1">
    <source>
        <dbReference type="ARBA" id="ARBA00009402"/>
    </source>
</evidence>
<reference evidence="6" key="1">
    <citation type="journal article" date="2024" name="Nature">
        <title>Anoxygenic phototroph of the Chloroflexota uses a type I reaction centre.</title>
        <authorList>
            <person name="Tsuji J.M."/>
            <person name="Shaw N.A."/>
            <person name="Nagashima S."/>
            <person name="Venkiteswaran J.J."/>
            <person name="Schiff S.L."/>
            <person name="Watanabe T."/>
            <person name="Fukui M."/>
            <person name="Hanada S."/>
            <person name="Tank M."/>
            <person name="Neufeld J.D."/>
        </authorList>
    </citation>
    <scope>NUCLEOTIDE SEQUENCE</scope>
    <source>
        <strain evidence="6">L227-S17</strain>
    </source>
</reference>
<evidence type="ECO:0000256" key="3">
    <source>
        <dbReference type="ARBA" id="ARBA00023125"/>
    </source>
</evidence>
<sequence>MNEKVTLYAKVGKALIIARQDEADPYEAVEKIIDWTTFILSVVEAEELARPEDFDYLDLMNNHYSWVRQYSKKLLETFEFKAASNNAGKSLSEALKLLKELNEQKGGKIPADAPTAFVKPRWQEYVFKSDGSIDRHYYEFCALASLRDALKNGDIWIESSLQFRNFSDYLLPLPEWLKLREAKKVPLPIETDFVAYMSERTVLLHDKLWKLHSLIKNGQLPKVTLENGEFHLGKMIKEEEPEALEKLKKLVYGLLPRVRITDLLVEMDELTGFSRHFTHQQTGQTAPDKLALLAAILADGLNLDLDKMADASAGLSYRQLAWVADWHIRGETYRKALAELVNFQHKLPFAANFGQGKSSSSDGQRFPVGGVKEAGNKINLKYGFEPGIMFYTHSSDQYAPYYIQVISTTARQAPFMINGLLYHESELEIETHHTDTHGYTDQIFGAASLLGFKFQPRIQDIGDKRLYCIGTASSYPAISDLIGDKISSKLIGENWEELLRLFTSIKKGTVTASLILGKLAAYPRQHRLAQALRELGRLEKTLFTIEWIKDEALQHGTQGTLNKGESRNSLARTLFYHRLGEVRERNYQDQLNRASGLTLLSAAIVTWNTLYLEKAVEALRQRGEDLSAEKLKHLSPLGWHHINLTGDYIWKLKQGFSLDNLRPLRTRSGD</sequence>
<proteinExistence type="inferred from homology"/>
<dbReference type="EMBL" id="CP128401">
    <property type="protein sequence ID" value="WJW70253.1"/>
    <property type="molecule type" value="Genomic_DNA"/>
</dbReference>
<protein>
    <submittedName>
        <fullName evidence="6">Tn3 family transposase</fullName>
    </submittedName>
</protein>
<keyword evidence="2" id="KW-0815">Transposition</keyword>
<keyword evidence="6" id="KW-0614">Plasmid</keyword>